<reference evidence="8 9" key="1">
    <citation type="journal article" date="2016" name="Genome Announc.">
        <title>Genome Sequence of Madurella mycetomatis mm55, Isolated from a Human Mycetoma Case in Sudan.</title>
        <authorList>
            <person name="Smit S."/>
            <person name="Derks M.F."/>
            <person name="Bervoets S."/>
            <person name="Fahal A."/>
            <person name="van Leeuwen W."/>
            <person name="van Belkum A."/>
            <person name="van de Sande W.W."/>
        </authorList>
    </citation>
    <scope>NUCLEOTIDE SEQUENCE [LARGE SCALE GENOMIC DNA]</scope>
    <source>
        <strain evidence="9">mm55</strain>
    </source>
</reference>
<dbReference type="Pfam" id="PF03105">
    <property type="entry name" value="SPX"/>
    <property type="match status" value="1"/>
</dbReference>
<sequence>MKFGHAFQEALEADSYPRHWVEKAIPYRQLKKILGKVREELVKNGYDPATLHRLLADHNAEYRLESDDFRLLRPKLVVRPRASAISPAQGAESGAPAELTSSAVGGANPGSPRPCHDPDVLDDDEWVRIPLDSDSRFFKVLQTDVSELDTLQEKERHSMQGKIHALGAEISGLARPRSSFITFYKSDLYRWREIFELYLAAQVFFSTTEASGGLRGSEKARKQLVWFQDEVKKRQLLQKFKVQSSATAYADFLALNATLLQNLRFQELNQTAVTKIIKSKFGSHSLLGYSTSLGVKATFPKVMHSAQVISESISKDICAQLACEVVSLVPQVVDFACSICLSICWLPVRLDCDHLFCIRCMIKMQHANKRYCPLCRADVVQRANENHIDNNLVRFLERWFPKETREKQTYNELERRKELLGEAYVDNTTDGCTVM</sequence>
<dbReference type="VEuPathDB" id="FungiDB:MMYC01_207315"/>
<keyword evidence="2 4" id="KW-0863">Zinc-finger</keyword>
<dbReference type="Gene3D" id="3.30.40.10">
    <property type="entry name" value="Zinc/RING finger domain, C3HC4 (zinc finger)"/>
    <property type="match status" value="1"/>
</dbReference>
<dbReference type="InterPro" id="IPR004331">
    <property type="entry name" value="SPX_dom"/>
</dbReference>
<evidence type="ECO:0000256" key="2">
    <source>
        <dbReference type="ARBA" id="ARBA00022771"/>
    </source>
</evidence>
<gene>
    <name evidence="8" type="ORF">MMYC01_207315</name>
</gene>
<evidence type="ECO:0000256" key="5">
    <source>
        <dbReference type="SAM" id="MobiDB-lite"/>
    </source>
</evidence>
<dbReference type="SMART" id="SM00184">
    <property type="entry name" value="RING"/>
    <property type="match status" value="1"/>
</dbReference>
<evidence type="ECO:0000259" key="6">
    <source>
        <dbReference type="PROSITE" id="PS50089"/>
    </source>
</evidence>
<dbReference type="InterPro" id="IPR018957">
    <property type="entry name" value="Znf_C3HC4_RING-type"/>
</dbReference>
<keyword evidence="3" id="KW-0862">Zinc</keyword>
<dbReference type="AlphaFoldDB" id="A0A175VV97"/>
<dbReference type="PROSITE" id="PS50089">
    <property type="entry name" value="ZF_RING_2"/>
    <property type="match status" value="1"/>
</dbReference>
<dbReference type="STRING" id="100816.A0A175VV97"/>
<dbReference type="InterPro" id="IPR017907">
    <property type="entry name" value="Znf_RING_CS"/>
</dbReference>
<name>A0A175VV97_9PEZI</name>
<evidence type="ECO:0000313" key="8">
    <source>
        <dbReference type="EMBL" id="KXX74674.1"/>
    </source>
</evidence>
<dbReference type="OrthoDB" id="5588846at2759"/>
<dbReference type="Proteomes" id="UP000078237">
    <property type="component" value="Unassembled WGS sequence"/>
</dbReference>
<evidence type="ECO:0000259" key="7">
    <source>
        <dbReference type="PROSITE" id="PS51382"/>
    </source>
</evidence>
<dbReference type="InterPro" id="IPR013083">
    <property type="entry name" value="Znf_RING/FYVE/PHD"/>
</dbReference>
<organism evidence="8 9">
    <name type="scientific">Madurella mycetomatis</name>
    <dbReference type="NCBI Taxonomy" id="100816"/>
    <lineage>
        <taxon>Eukaryota</taxon>
        <taxon>Fungi</taxon>
        <taxon>Dikarya</taxon>
        <taxon>Ascomycota</taxon>
        <taxon>Pezizomycotina</taxon>
        <taxon>Sordariomycetes</taxon>
        <taxon>Sordariomycetidae</taxon>
        <taxon>Sordariales</taxon>
        <taxon>Sordariales incertae sedis</taxon>
        <taxon>Madurella</taxon>
    </lineage>
</organism>
<evidence type="ECO:0000256" key="3">
    <source>
        <dbReference type="ARBA" id="ARBA00022833"/>
    </source>
</evidence>
<evidence type="ECO:0000313" key="9">
    <source>
        <dbReference type="Proteomes" id="UP000078237"/>
    </source>
</evidence>
<keyword evidence="1" id="KW-0479">Metal-binding</keyword>
<dbReference type="InterPro" id="IPR001841">
    <property type="entry name" value="Znf_RING"/>
</dbReference>
<proteinExistence type="predicted"/>
<dbReference type="PANTHER" id="PTHR23327:SF51">
    <property type="entry name" value="TRANSCRIPTIONAL REGULATOR OF YEAST FORM ADHERENCE 3"/>
    <property type="match status" value="1"/>
</dbReference>
<feature type="region of interest" description="Disordered" evidence="5">
    <location>
        <begin position="84"/>
        <end position="119"/>
    </location>
</feature>
<comment type="caution">
    <text evidence="8">The sequence shown here is derived from an EMBL/GenBank/DDBJ whole genome shotgun (WGS) entry which is preliminary data.</text>
</comment>
<dbReference type="SUPFAM" id="SSF57850">
    <property type="entry name" value="RING/U-box"/>
    <property type="match status" value="1"/>
</dbReference>
<dbReference type="Pfam" id="PF00097">
    <property type="entry name" value="zf-C3HC4"/>
    <property type="match status" value="1"/>
</dbReference>
<keyword evidence="9" id="KW-1185">Reference proteome</keyword>
<dbReference type="PROSITE" id="PS51382">
    <property type="entry name" value="SPX"/>
    <property type="match status" value="1"/>
</dbReference>
<feature type="domain" description="SPX" evidence="7">
    <location>
        <begin position="1"/>
        <end position="294"/>
    </location>
</feature>
<evidence type="ECO:0000256" key="1">
    <source>
        <dbReference type="ARBA" id="ARBA00022723"/>
    </source>
</evidence>
<dbReference type="GO" id="GO:0008270">
    <property type="term" value="F:zinc ion binding"/>
    <property type="evidence" value="ECO:0007669"/>
    <property type="project" value="UniProtKB-KW"/>
</dbReference>
<accession>A0A175VV97</accession>
<evidence type="ECO:0000256" key="4">
    <source>
        <dbReference type="PROSITE-ProRule" id="PRU00175"/>
    </source>
</evidence>
<dbReference type="EMBL" id="LCTW02000330">
    <property type="protein sequence ID" value="KXX74674.1"/>
    <property type="molecule type" value="Genomic_DNA"/>
</dbReference>
<feature type="domain" description="RING-type" evidence="6">
    <location>
        <begin position="337"/>
        <end position="376"/>
    </location>
</feature>
<dbReference type="PROSITE" id="PS00518">
    <property type="entry name" value="ZF_RING_1"/>
    <property type="match status" value="1"/>
</dbReference>
<protein>
    <submittedName>
        <fullName evidence="8">Transcriptional regulator form adherence 3</fullName>
    </submittedName>
</protein>
<dbReference type="PANTHER" id="PTHR23327">
    <property type="entry name" value="RING FINGER PROTEIN 127"/>
    <property type="match status" value="1"/>
</dbReference>